<dbReference type="NCBIfam" id="NF038357">
    <property type="entry name" value="BN6_48550_fam"/>
    <property type="match status" value="1"/>
</dbReference>
<dbReference type="RefSeq" id="WP_310366313.1">
    <property type="nucleotide sequence ID" value="NZ_JAVDYB010000001.1"/>
</dbReference>
<dbReference type="AlphaFoldDB" id="A0AAE3YL08"/>
<dbReference type="InterPro" id="IPR046923">
    <property type="entry name" value="CATRA-C"/>
</dbReference>
<organism evidence="4 5">
    <name type="scientific">Catenuloplanes atrovinosus</name>
    <dbReference type="NCBI Taxonomy" id="137266"/>
    <lineage>
        <taxon>Bacteria</taxon>
        <taxon>Bacillati</taxon>
        <taxon>Actinomycetota</taxon>
        <taxon>Actinomycetes</taxon>
        <taxon>Micromonosporales</taxon>
        <taxon>Micromonosporaceae</taxon>
        <taxon>Catenuloplanes</taxon>
    </lineage>
</organism>
<evidence type="ECO:0000259" key="2">
    <source>
        <dbReference type="Pfam" id="PF20269"/>
    </source>
</evidence>
<proteinExistence type="predicted"/>
<feature type="domain" description="CASPASE and TPR Repeat-Associated N-terminal" evidence="2">
    <location>
        <begin position="72"/>
        <end position="187"/>
    </location>
</feature>
<feature type="domain" description="CASPASE and TPR Repeat-Associated C-terminal" evidence="3">
    <location>
        <begin position="193"/>
        <end position="321"/>
    </location>
</feature>
<evidence type="ECO:0000259" key="3">
    <source>
        <dbReference type="Pfam" id="PF20270"/>
    </source>
</evidence>
<dbReference type="Pfam" id="PF20270">
    <property type="entry name" value="CATRA-C"/>
    <property type="match status" value="1"/>
</dbReference>
<feature type="transmembrane region" description="Helical" evidence="1">
    <location>
        <begin position="448"/>
        <end position="467"/>
    </location>
</feature>
<accession>A0AAE3YL08</accession>
<evidence type="ECO:0000256" key="1">
    <source>
        <dbReference type="SAM" id="Phobius"/>
    </source>
</evidence>
<dbReference type="InterPro" id="IPR046922">
    <property type="entry name" value="CATRA-N"/>
</dbReference>
<name>A0AAE3YL08_9ACTN</name>
<feature type="transmembrane region" description="Helical" evidence="1">
    <location>
        <begin position="380"/>
        <end position="400"/>
    </location>
</feature>
<reference evidence="4" key="1">
    <citation type="submission" date="2023-07" db="EMBL/GenBank/DDBJ databases">
        <title>Sequencing the genomes of 1000 actinobacteria strains.</title>
        <authorList>
            <person name="Klenk H.-P."/>
        </authorList>
    </citation>
    <scope>NUCLEOTIDE SEQUENCE</scope>
    <source>
        <strain evidence="4">DSM 44707</strain>
    </source>
</reference>
<feature type="transmembrane region" description="Helical" evidence="1">
    <location>
        <begin position="412"/>
        <end position="436"/>
    </location>
</feature>
<evidence type="ECO:0000313" key="4">
    <source>
        <dbReference type="EMBL" id="MDR7275405.1"/>
    </source>
</evidence>
<comment type="caution">
    <text evidence="4">The sequence shown here is derived from an EMBL/GenBank/DDBJ whole genome shotgun (WGS) entry which is preliminary data.</text>
</comment>
<keyword evidence="1" id="KW-1133">Transmembrane helix</keyword>
<sequence length="475" mass="51371">MELRDQSLYEYALGLPAPNAPEVGRMLAAARTPAFGMHGSDAVGLGGTRLSGGSPPGRFEVQVRPGNPTAVLVRLLPRPEEIGWPSLVEAWDRALGAPSGERAPTGRARVYVAEYVPTAHAHPAAWRAAAEKALPASIRGTATEIVELATGVLFWEVTPESGRPEHRHLVLLVSVDQRETVDRWLWPHDGTLPMLAGVLWAVAQIRAQDRRWNALRPGVTRRAVRDAATDVLIALEPPAPDSAVDEVAENLQRRGVRLALVHAETRDIAATVTSARTDAEAILRGWPHECLERGPFTADLRAARRLERETADELPRARAALDMIEPLDRLTAGRVERRLHELTDRTEQLVLLQTTVLGALVVVLTAIQSLGYTWPLSPSLRLPVIVTLGWAAVLLPAYVGRLPTASAPRRRIPGWLSVPIAGLAASLVWLALTAGWQIAASTPAPPRWTLPLTGAAAAAGLATALRWRGRAGEHE</sequence>
<keyword evidence="5" id="KW-1185">Reference proteome</keyword>
<evidence type="ECO:0000313" key="5">
    <source>
        <dbReference type="Proteomes" id="UP001183643"/>
    </source>
</evidence>
<gene>
    <name evidence="4" type="ORF">J2S41_002183</name>
</gene>
<keyword evidence="1" id="KW-0472">Membrane</keyword>
<dbReference type="Proteomes" id="UP001183643">
    <property type="component" value="Unassembled WGS sequence"/>
</dbReference>
<dbReference type="EMBL" id="JAVDYB010000001">
    <property type="protein sequence ID" value="MDR7275405.1"/>
    <property type="molecule type" value="Genomic_DNA"/>
</dbReference>
<feature type="transmembrane region" description="Helical" evidence="1">
    <location>
        <begin position="349"/>
        <end position="374"/>
    </location>
</feature>
<protein>
    <submittedName>
        <fullName evidence="4">Uncharacterized protein</fullName>
    </submittedName>
</protein>
<keyword evidence="1" id="KW-0812">Transmembrane</keyword>
<dbReference type="Pfam" id="PF20269">
    <property type="entry name" value="CATRA-N"/>
    <property type="match status" value="1"/>
</dbReference>